<keyword evidence="1" id="KW-1185">Reference proteome</keyword>
<dbReference type="AlphaFoldDB" id="A0A0R3RX68"/>
<evidence type="ECO:0000313" key="1">
    <source>
        <dbReference type="Proteomes" id="UP000050640"/>
    </source>
</evidence>
<name>A0A0R3RX68_9BILA</name>
<dbReference type="Proteomes" id="UP000050640">
    <property type="component" value="Unplaced"/>
</dbReference>
<organism evidence="1 2">
    <name type="scientific">Elaeophora elaphi</name>
    <dbReference type="NCBI Taxonomy" id="1147741"/>
    <lineage>
        <taxon>Eukaryota</taxon>
        <taxon>Metazoa</taxon>
        <taxon>Ecdysozoa</taxon>
        <taxon>Nematoda</taxon>
        <taxon>Chromadorea</taxon>
        <taxon>Rhabditida</taxon>
        <taxon>Spirurina</taxon>
        <taxon>Spiruromorpha</taxon>
        <taxon>Filarioidea</taxon>
        <taxon>Onchocercidae</taxon>
        <taxon>Elaeophora</taxon>
    </lineage>
</organism>
<dbReference type="WBParaSite" id="EEL_0000680601-mRNA-1">
    <property type="protein sequence ID" value="EEL_0000680601-mRNA-1"/>
    <property type="gene ID" value="EEL_0000680601"/>
</dbReference>
<accession>A0A0R3RX68</accession>
<sequence>MPNRKHMEEVAIEFNINPMIWSELNRNAKIVKEYQRRMKEYAMKKQDEKGESVSTVVYLSQTDLLPSSRMLADDFATEQPLSLIQQKNPQKSILSEILKEEVNDL</sequence>
<protein>
    <submittedName>
        <fullName evidence="2">MADF domain-containing protein</fullName>
    </submittedName>
</protein>
<evidence type="ECO:0000313" key="2">
    <source>
        <dbReference type="WBParaSite" id="EEL_0000680601-mRNA-1"/>
    </source>
</evidence>
<reference evidence="2" key="1">
    <citation type="submission" date="2017-02" db="UniProtKB">
        <authorList>
            <consortium name="WormBaseParasite"/>
        </authorList>
    </citation>
    <scope>IDENTIFICATION</scope>
</reference>
<proteinExistence type="predicted"/>